<dbReference type="EMBL" id="SELH01000013">
    <property type="protein sequence ID" value="TWP29791.1"/>
    <property type="molecule type" value="Genomic_DNA"/>
</dbReference>
<evidence type="ECO:0000256" key="1">
    <source>
        <dbReference type="SAM" id="Phobius"/>
    </source>
</evidence>
<evidence type="ECO:0000313" key="2">
    <source>
        <dbReference type="EMBL" id="TWP29791.1"/>
    </source>
</evidence>
<gene>
    <name evidence="2" type="ORF">ETU09_02095</name>
</gene>
<dbReference type="Proteomes" id="UP000319499">
    <property type="component" value="Unassembled WGS sequence"/>
</dbReference>
<protein>
    <submittedName>
        <fullName evidence="2">CcoQ/FixQ family Cbb3-type cytochrome c oxidase assembly chaperone</fullName>
    </submittedName>
</protein>
<feature type="transmembrane region" description="Helical" evidence="1">
    <location>
        <begin position="20"/>
        <end position="38"/>
    </location>
</feature>
<accession>A0A563DIE8</accession>
<keyword evidence="1" id="KW-1133">Transmembrane helix</keyword>
<keyword evidence="3" id="KW-1185">Reference proteome</keyword>
<dbReference type="AlphaFoldDB" id="A0A563DIE8"/>
<evidence type="ECO:0000313" key="3">
    <source>
        <dbReference type="Proteomes" id="UP000319499"/>
    </source>
</evidence>
<dbReference type="OrthoDB" id="965798at2"/>
<dbReference type="RefSeq" id="WP_146261481.1">
    <property type="nucleotide sequence ID" value="NZ_SELG01000029.1"/>
</dbReference>
<organism evidence="2 3">
    <name type="scientific">Apibacter muscae</name>
    <dbReference type="NCBI Taxonomy" id="2509004"/>
    <lineage>
        <taxon>Bacteria</taxon>
        <taxon>Pseudomonadati</taxon>
        <taxon>Bacteroidota</taxon>
        <taxon>Flavobacteriia</taxon>
        <taxon>Flavobacteriales</taxon>
        <taxon>Weeksellaceae</taxon>
        <taxon>Apibacter</taxon>
    </lineage>
</organism>
<sequence length="67" mass="7753">MLKFYSKIIAGIDSATIYQSLALVIFFIFFVGLIYMVMSKPKNYYSEISSMPLDEENKQDKDQNTVN</sequence>
<proteinExistence type="predicted"/>
<reference evidence="2 3" key="1">
    <citation type="submission" date="2019-02" db="EMBL/GenBank/DDBJ databases">
        <title>Apibacter muscae sp. nov.: a novel member of the house fly microbiota.</title>
        <authorList>
            <person name="Park R."/>
        </authorList>
    </citation>
    <scope>NUCLEOTIDE SEQUENCE [LARGE SCALE GENOMIC DNA]</scope>
    <source>
        <strain evidence="2 3">AL1</strain>
    </source>
</reference>
<comment type="caution">
    <text evidence="2">The sequence shown here is derived from an EMBL/GenBank/DDBJ whole genome shotgun (WGS) entry which is preliminary data.</text>
</comment>
<name>A0A563DIE8_9FLAO</name>
<keyword evidence="1" id="KW-0472">Membrane</keyword>
<keyword evidence="1" id="KW-0812">Transmembrane</keyword>